<keyword evidence="2" id="KW-1185">Reference proteome</keyword>
<dbReference type="AlphaFoldDB" id="F4Y3Q1"/>
<gene>
    <name evidence="1" type="ORF">LYNGBM3L_71520</name>
</gene>
<dbReference type="EMBL" id="GL890973">
    <property type="protein sequence ID" value="EGJ28727.1"/>
    <property type="molecule type" value="Genomic_DNA"/>
</dbReference>
<protein>
    <recommendedName>
        <fullName evidence="3">Methyltransferase type 11 domain-containing protein</fullName>
    </recommendedName>
</protein>
<evidence type="ECO:0008006" key="3">
    <source>
        <dbReference type="Google" id="ProtNLM"/>
    </source>
</evidence>
<dbReference type="HOGENOM" id="CLU_2382968_0_0_3"/>
<dbReference type="Gene3D" id="3.40.50.150">
    <property type="entry name" value="Vaccinia Virus protein VP39"/>
    <property type="match status" value="1"/>
</dbReference>
<dbReference type="Proteomes" id="UP000003959">
    <property type="component" value="Unassembled WGS sequence"/>
</dbReference>
<dbReference type="RefSeq" id="WP_008191506.1">
    <property type="nucleotide sequence ID" value="NZ_MKZR01000001.1"/>
</dbReference>
<dbReference type="SUPFAM" id="SSF53335">
    <property type="entry name" value="S-adenosyl-L-methionine-dependent methyltransferases"/>
    <property type="match status" value="1"/>
</dbReference>
<evidence type="ECO:0000313" key="1">
    <source>
        <dbReference type="EMBL" id="EGJ28727.1"/>
    </source>
</evidence>
<organism evidence="1 2">
    <name type="scientific">Moorena producens 3L</name>
    <dbReference type="NCBI Taxonomy" id="489825"/>
    <lineage>
        <taxon>Bacteria</taxon>
        <taxon>Bacillati</taxon>
        <taxon>Cyanobacteriota</taxon>
        <taxon>Cyanophyceae</taxon>
        <taxon>Coleofasciculales</taxon>
        <taxon>Coleofasciculaceae</taxon>
        <taxon>Moorena</taxon>
    </lineage>
</organism>
<dbReference type="InterPro" id="IPR029063">
    <property type="entry name" value="SAM-dependent_MTases_sf"/>
</dbReference>
<proteinExistence type="predicted"/>
<name>F4Y3Q1_9CYAN</name>
<dbReference type="eggNOG" id="COG2226">
    <property type="taxonomic scope" value="Bacteria"/>
</dbReference>
<accession>F4Y3Q1</accession>
<evidence type="ECO:0000313" key="2">
    <source>
        <dbReference type="Proteomes" id="UP000003959"/>
    </source>
</evidence>
<sequence>MGETNLETTPLHQMNPESRFSELVADYAKYRPSYPAVAIDKILEGLENRGQLVAADIGAGTGISSRLLAMAGSASYCHRTQYSDETSCYDPSIG</sequence>
<reference evidence="2" key="1">
    <citation type="journal article" date="2011" name="Proc. Natl. Acad. Sci. U.S.A.">
        <title>Genomic insights into the physiology and ecology of the marine filamentous cyanobacterium Lyngbya majuscula.</title>
        <authorList>
            <person name="Jones A.C."/>
            <person name="Monroe E.A."/>
            <person name="Podell S."/>
            <person name="Hess W.R."/>
            <person name="Klages S."/>
            <person name="Esquenazi E."/>
            <person name="Niessen S."/>
            <person name="Hoover H."/>
            <person name="Rothmann M."/>
            <person name="Lasken R.S."/>
            <person name="Yates J.R.III."/>
            <person name="Reinhardt R."/>
            <person name="Kube M."/>
            <person name="Burkart M.D."/>
            <person name="Allen E.E."/>
            <person name="Dorrestein P.C."/>
            <person name="Gerwick W.H."/>
            <person name="Gerwick L."/>
        </authorList>
    </citation>
    <scope>NUCLEOTIDE SEQUENCE [LARGE SCALE GENOMIC DNA]</scope>
    <source>
        <strain evidence="2">3L</strain>
    </source>
</reference>